<dbReference type="InterPro" id="IPR003961">
    <property type="entry name" value="FN3_dom"/>
</dbReference>
<evidence type="ECO:0000313" key="3">
    <source>
        <dbReference type="Proteomes" id="UP000260795"/>
    </source>
</evidence>
<dbReference type="EMBL" id="QSRK01000024">
    <property type="protein sequence ID" value="RGL11379.1"/>
    <property type="molecule type" value="Genomic_DNA"/>
</dbReference>
<dbReference type="Pfam" id="PF13201">
    <property type="entry name" value="PCMD"/>
    <property type="match status" value="1"/>
</dbReference>
<reference evidence="2 3" key="1">
    <citation type="submission" date="2018-08" db="EMBL/GenBank/DDBJ databases">
        <title>A genome reference for cultivated species of the human gut microbiota.</title>
        <authorList>
            <person name="Zou Y."/>
            <person name="Xue W."/>
            <person name="Luo G."/>
        </authorList>
    </citation>
    <scope>NUCLEOTIDE SEQUENCE [LARGE SCALE GENOMIC DNA]</scope>
    <source>
        <strain evidence="2 3">TF08-13</strain>
    </source>
</reference>
<accession>A0A3E4QVW9</accession>
<gene>
    <name evidence="2" type="ORF">DXC80_14715</name>
</gene>
<sequence>MNISRYNKGIRVLCGVAYIFLLGACAIENDIPYPIVDGSIQALEVEGQCDADGNSSTQATINKTDRTISLYIDDTADLKKLRITKLAVSNDATLIPDSAACNNFSKFPTIGFESLENIPLSSDTRINFSQPVTFTLRTYQDYVWKVSVKQIIKREIVLENQIGKAVVDDINRNVVIYVSKKQALDRIHVSSFNLGGVHGTVVPDPTASDSYDFSQPVTFYVNNAWEEASYKWTVYVYQKDEESSSTKIFPMTTGAILSGGIQSGKQPVIEYKKAGANNWGTLPSSAVTVTGISFTATLSALTPATDYLYRVSIDGSAGSEQSFTTAPATVLTDADFDTWHQDGKLWNPWASGGTSFWDTGNRGATTISDSNSVPTDDTCNGSGKAALLESKYLVIKFAAGNIFTGSYLKTVGTNGVLSFGQPFTAFPSKLRINYKYTSATIDKVGDDDYQYLKGRPDSCHIYIALTDWDAPREIRTRPSERQLFEKNDPHIIAYAELIKGENVSSYQQVDLPLEYRYMNRTPKYIVVVASASKYGDFFTGGAGSKLWIDNFELIYE</sequence>
<comment type="caution">
    <text evidence="2">The sequence shown here is derived from an EMBL/GenBank/DDBJ whole genome shotgun (WGS) entry which is preliminary data.</text>
</comment>
<dbReference type="GO" id="GO:0046872">
    <property type="term" value="F:metal ion binding"/>
    <property type="evidence" value="ECO:0007669"/>
    <property type="project" value="InterPro"/>
</dbReference>
<dbReference type="Gene3D" id="2.60.120.890">
    <property type="entry name" value="BT2081, beta-jelly-roll domain"/>
    <property type="match status" value="1"/>
</dbReference>
<dbReference type="InterPro" id="IPR008963">
    <property type="entry name" value="Purple_acid_Pase-like_N"/>
</dbReference>
<dbReference type="AlphaFoldDB" id="A0A3E4QVW9"/>
<proteinExistence type="predicted"/>
<dbReference type="InterPro" id="IPR025112">
    <property type="entry name" value="PCMD"/>
</dbReference>
<feature type="domain" description="Putative carbohydrate metabolism" evidence="1">
    <location>
        <begin position="336"/>
        <end position="554"/>
    </location>
</feature>
<dbReference type="GO" id="GO:0003993">
    <property type="term" value="F:acid phosphatase activity"/>
    <property type="evidence" value="ECO:0007669"/>
    <property type="project" value="InterPro"/>
</dbReference>
<name>A0A3E4QVW9_BACUN</name>
<evidence type="ECO:0000313" key="2">
    <source>
        <dbReference type="EMBL" id="RGL11379.1"/>
    </source>
</evidence>
<dbReference type="Proteomes" id="UP000260795">
    <property type="component" value="Unassembled WGS sequence"/>
</dbReference>
<dbReference type="RefSeq" id="WP_117681468.1">
    <property type="nucleotide sequence ID" value="NZ_CP176641.1"/>
</dbReference>
<dbReference type="InterPro" id="IPR038653">
    <property type="entry name" value="Put_CMD_sf"/>
</dbReference>
<dbReference type="PROSITE" id="PS51257">
    <property type="entry name" value="PROKAR_LIPOPROTEIN"/>
    <property type="match status" value="1"/>
</dbReference>
<organism evidence="2 3">
    <name type="scientific">Bacteroides uniformis</name>
    <dbReference type="NCBI Taxonomy" id="820"/>
    <lineage>
        <taxon>Bacteria</taxon>
        <taxon>Pseudomonadati</taxon>
        <taxon>Bacteroidota</taxon>
        <taxon>Bacteroidia</taxon>
        <taxon>Bacteroidales</taxon>
        <taxon>Bacteroidaceae</taxon>
        <taxon>Bacteroides</taxon>
    </lineage>
</organism>
<evidence type="ECO:0000259" key="1">
    <source>
        <dbReference type="Pfam" id="PF13201"/>
    </source>
</evidence>
<dbReference type="CDD" id="cd00063">
    <property type="entry name" value="FN3"/>
    <property type="match status" value="1"/>
</dbReference>
<dbReference type="SUPFAM" id="SSF49363">
    <property type="entry name" value="Purple acid phosphatase, N-terminal domain"/>
    <property type="match status" value="1"/>
</dbReference>
<dbReference type="Gene3D" id="2.60.40.2340">
    <property type="match status" value="1"/>
</dbReference>
<protein>
    <recommendedName>
        <fullName evidence="1">Putative carbohydrate metabolism domain-containing protein</fullName>
    </recommendedName>
</protein>